<dbReference type="AlphaFoldDB" id="A0AAE4JX03"/>
<dbReference type="Proteomes" id="UP001268256">
    <property type="component" value="Unassembled WGS sequence"/>
</dbReference>
<name>A0AAE4JX03_9CYAN</name>
<dbReference type="Gene3D" id="3.40.50.300">
    <property type="entry name" value="P-loop containing nucleotide triphosphate hydrolases"/>
    <property type="match status" value="1"/>
</dbReference>
<accession>A0AAE4JX03</accession>
<evidence type="ECO:0000313" key="1">
    <source>
        <dbReference type="EMBL" id="MDS3861611.1"/>
    </source>
</evidence>
<reference evidence="2" key="1">
    <citation type="submission" date="2023-07" db="EMBL/GenBank/DDBJ databases">
        <authorList>
            <person name="Luz R."/>
            <person name="Cordeiro R."/>
            <person name="Fonseca A."/>
            <person name="Goncalves V."/>
        </authorList>
    </citation>
    <scope>NUCLEOTIDE SEQUENCE [LARGE SCALE GENOMIC DNA]</scope>
    <source>
        <strain evidence="2">BACA0444</strain>
    </source>
</reference>
<dbReference type="RefSeq" id="WP_322878847.1">
    <property type="nucleotide sequence ID" value="NZ_JAVMIP010000014.1"/>
</dbReference>
<organism evidence="1 2">
    <name type="scientific">Pseudocalidococcus azoricus BACA0444</name>
    <dbReference type="NCBI Taxonomy" id="2918990"/>
    <lineage>
        <taxon>Bacteria</taxon>
        <taxon>Bacillati</taxon>
        <taxon>Cyanobacteriota</taxon>
        <taxon>Cyanophyceae</taxon>
        <taxon>Acaryochloridales</taxon>
        <taxon>Thermosynechococcaceae</taxon>
        <taxon>Pseudocalidococcus</taxon>
        <taxon>Pseudocalidococcus azoricus</taxon>
    </lineage>
</organism>
<evidence type="ECO:0000313" key="2">
    <source>
        <dbReference type="Proteomes" id="UP001268256"/>
    </source>
</evidence>
<dbReference type="SUPFAM" id="SSF53795">
    <property type="entry name" value="PEP carboxykinase-like"/>
    <property type="match status" value="1"/>
</dbReference>
<gene>
    <name evidence="1" type="ORF">RIF25_12425</name>
</gene>
<evidence type="ECO:0008006" key="3">
    <source>
        <dbReference type="Google" id="ProtNLM"/>
    </source>
</evidence>
<protein>
    <recommendedName>
        <fullName evidence="3">HPr kinase</fullName>
    </recommendedName>
</protein>
<dbReference type="EMBL" id="JAVMIP010000014">
    <property type="protein sequence ID" value="MDS3861611.1"/>
    <property type="molecule type" value="Genomic_DNA"/>
</dbReference>
<proteinExistence type="predicted"/>
<dbReference type="InterPro" id="IPR027417">
    <property type="entry name" value="P-loop_NTPase"/>
</dbReference>
<comment type="caution">
    <text evidence="1">The sequence shown here is derived from an EMBL/GenBank/DDBJ whole genome shotgun (WGS) entry which is preliminary data.</text>
</comment>
<keyword evidence="2" id="KW-1185">Reference proteome</keyword>
<sequence length="304" mass="33494">MLEAEKYIVHPAFGLRFRSQMAGFPMRAIRENGQAYDVEVVVEPVPPALPHPVYQSQIYTAAPGQLLCQTRTIADFFVANGSRVSIAPKPTIDPLKLCNLLFGGVTGGVLIQRGILALHGCSIETPTGVVVVCGHSGAGKSTLTALMLAQGFRILDDNIAALTPKSNQFLVAPGLGFLRLTEPTLKLLHWSPPDLSYPVPNQLKYIYQLPPTGFCDQLRPLRQIWLLDRACEQLTTPILGKAKLETLRQFTYMTELVRGLGQIEHFFPQWINIANSIPISIIGYPKTLTLPAWVDHLANLLHKA</sequence>